<organism evidence="2 3">
    <name type="scientific">Urochloa decumbens</name>
    <dbReference type="NCBI Taxonomy" id="240449"/>
    <lineage>
        <taxon>Eukaryota</taxon>
        <taxon>Viridiplantae</taxon>
        <taxon>Streptophyta</taxon>
        <taxon>Embryophyta</taxon>
        <taxon>Tracheophyta</taxon>
        <taxon>Spermatophyta</taxon>
        <taxon>Magnoliopsida</taxon>
        <taxon>Liliopsida</taxon>
        <taxon>Poales</taxon>
        <taxon>Poaceae</taxon>
        <taxon>PACMAD clade</taxon>
        <taxon>Panicoideae</taxon>
        <taxon>Panicodae</taxon>
        <taxon>Paniceae</taxon>
        <taxon>Melinidinae</taxon>
        <taxon>Urochloa</taxon>
    </lineage>
</organism>
<evidence type="ECO:0000313" key="2">
    <source>
        <dbReference type="EMBL" id="CAL5034460.1"/>
    </source>
</evidence>
<proteinExistence type="predicted"/>
<evidence type="ECO:0000256" key="1">
    <source>
        <dbReference type="SAM" id="MobiDB-lite"/>
    </source>
</evidence>
<reference evidence="2" key="1">
    <citation type="submission" date="2024-10" db="EMBL/GenBank/DDBJ databases">
        <authorList>
            <person name="Ryan C."/>
        </authorList>
    </citation>
    <scope>NUCLEOTIDE SEQUENCE [LARGE SCALE GENOMIC DNA]</scope>
</reference>
<feature type="region of interest" description="Disordered" evidence="1">
    <location>
        <begin position="215"/>
        <end position="235"/>
    </location>
</feature>
<sequence>MAIGEGAVAEILQNAASAVNTVKFEMTAAQEFVAKQNWPVGLEGYLSEFLTKVQGDKFYHHPGLFRSLYQAHISSLIGAKQFDEAQDLFDDKVSPLVAHREDLYAPLDLEYRVQVLEDCVWKWALYDLDKSQSAAKPEAREILVGQEKQIGELRKALILSDPPDSSLAYMSVQALRNLSDDLLPLLKYMPAYVSELLLEQDKKITELRRSLMLAAAGRHRPTAPDDHGTSSTDSC</sequence>
<dbReference type="AlphaFoldDB" id="A0ABC9D9W5"/>
<protein>
    <submittedName>
        <fullName evidence="2">Uncharacterized protein</fullName>
    </submittedName>
</protein>
<name>A0ABC9D9W5_9POAL</name>
<accession>A0ABC9D9W5</accession>
<dbReference type="Proteomes" id="UP001497457">
    <property type="component" value="Chromosome 32b"/>
</dbReference>
<dbReference type="EMBL" id="OZ075142">
    <property type="protein sequence ID" value="CAL5034460.1"/>
    <property type="molecule type" value="Genomic_DNA"/>
</dbReference>
<evidence type="ECO:0000313" key="3">
    <source>
        <dbReference type="Proteomes" id="UP001497457"/>
    </source>
</evidence>
<gene>
    <name evidence="2" type="ORF">URODEC1_LOCUS83110</name>
</gene>
<keyword evidence="3" id="KW-1185">Reference proteome</keyword>